<dbReference type="Proteomes" id="UP000179023">
    <property type="component" value="Unassembled WGS sequence"/>
</dbReference>
<keyword evidence="1" id="KW-0547">Nucleotide-binding</keyword>
<dbReference type="GO" id="GO:0050566">
    <property type="term" value="F:asparaginyl-tRNA synthase (glutamine-hydrolyzing) activity"/>
    <property type="evidence" value="ECO:0007669"/>
    <property type="project" value="RHEA"/>
</dbReference>
<gene>
    <name evidence="1" type="primary">gatC</name>
    <name evidence="2" type="ORF">A3C07_04085</name>
</gene>
<comment type="subunit">
    <text evidence="1">Heterotrimer of A, B and C subunits.</text>
</comment>
<dbReference type="PANTHER" id="PTHR15004:SF0">
    <property type="entry name" value="GLUTAMYL-TRNA(GLN) AMIDOTRANSFERASE SUBUNIT C, MITOCHONDRIAL"/>
    <property type="match status" value="1"/>
</dbReference>
<sequence length="98" mass="11187">MPITRKDVKHIAHLARIELTPDEEQKFERELSAVLRFVEKLNEVNTEWVEPMTGGTIEKNVMRPDEQQDTDIEGRSTALVEAAPDKKDGLVKVKAVFE</sequence>
<dbReference type="GO" id="GO:0050567">
    <property type="term" value="F:glutaminyl-tRNA synthase (glutamine-hydrolyzing) activity"/>
    <property type="evidence" value="ECO:0007669"/>
    <property type="project" value="UniProtKB-UniRule"/>
</dbReference>
<dbReference type="NCBIfam" id="TIGR00135">
    <property type="entry name" value="gatC"/>
    <property type="match status" value="1"/>
</dbReference>
<comment type="caution">
    <text evidence="2">The sequence shown here is derived from an EMBL/GenBank/DDBJ whole genome shotgun (WGS) entry which is preliminary data.</text>
</comment>
<dbReference type="GO" id="GO:0070681">
    <property type="term" value="P:glutaminyl-tRNAGln biosynthesis via transamidation"/>
    <property type="evidence" value="ECO:0007669"/>
    <property type="project" value="TreeGrafter"/>
</dbReference>
<dbReference type="Gene3D" id="1.10.20.60">
    <property type="entry name" value="Glu-tRNAGln amidotransferase C subunit, N-terminal domain"/>
    <property type="match status" value="1"/>
</dbReference>
<accession>A0A1G2KKU8</accession>
<dbReference type="EC" id="6.3.5.-" evidence="1"/>
<comment type="function">
    <text evidence="1">Allows the formation of correctly charged Asn-tRNA(Asn) or Gln-tRNA(Gln) through the transamidation of misacylated Asp-tRNA(Asn) or Glu-tRNA(Gln) in organisms which lack either or both of asparaginyl-tRNA or glutaminyl-tRNA synthetases. The reaction takes place in the presence of glutamine and ATP through an activated phospho-Asp-tRNA(Asn) or phospho-Glu-tRNA(Gln).</text>
</comment>
<comment type="similarity">
    <text evidence="1">Belongs to the GatC family.</text>
</comment>
<dbReference type="GO" id="GO:0005524">
    <property type="term" value="F:ATP binding"/>
    <property type="evidence" value="ECO:0007669"/>
    <property type="project" value="UniProtKB-KW"/>
</dbReference>
<dbReference type="InterPro" id="IPR036113">
    <property type="entry name" value="Asp/Glu-ADT_sf_sub_c"/>
</dbReference>
<dbReference type="PANTHER" id="PTHR15004">
    <property type="entry name" value="GLUTAMYL-TRNA(GLN) AMIDOTRANSFERASE SUBUNIT C, MITOCHONDRIAL"/>
    <property type="match status" value="1"/>
</dbReference>
<dbReference type="GO" id="GO:0006450">
    <property type="term" value="P:regulation of translational fidelity"/>
    <property type="evidence" value="ECO:0007669"/>
    <property type="project" value="InterPro"/>
</dbReference>
<keyword evidence="1" id="KW-0436">Ligase</keyword>
<dbReference type="EMBL" id="MHQI01000027">
    <property type="protein sequence ID" value="OHA00077.1"/>
    <property type="molecule type" value="Genomic_DNA"/>
</dbReference>
<comment type="catalytic activity">
    <reaction evidence="1">
        <text>L-aspartyl-tRNA(Asn) + L-glutamine + ATP + H2O = L-asparaginyl-tRNA(Asn) + L-glutamate + ADP + phosphate + 2 H(+)</text>
        <dbReference type="Rhea" id="RHEA:14513"/>
        <dbReference type="Rhea" id="RHEA-COMP:9674"/>
        <dbReference type="Rhea" id="RHEA-COMP:9677"/>
        <dbReference type="ChEBI" id="CHEBI:15377"/>
        <dbReference type="ChEBI" id="CHEBI:15378"/>
        <dbReference type="ChEBI" id="CHEBI:29985"/>
        <dbReference type="ChEBI" id="CHEBI:30616"/>
        <dbReference type="ChEBI" id="CHEBI:43474"/>
        <dbReference type="ChEBI" id="CHEBI:58359"/>
        <dbReference type="ChEBI" id="CHEBI:78515"/>
        <dbReference type="ChEBI" id="CHEBI:78516"/>
        <dbReference type="ChEBI" id="CHEBI:456216"/>
    </reaction>
</comment>
<proteinExistence type="inferred from homology"/>
<name>A0A1G2KKU8_9BACT</name>
<dbReference type="STRING" id="1802270.A3C07_04085"/>
<dbReference type="AlphaFoldDB" id="A0A1G2KKU8"/>
<keyword evidence="1" id="KW-0067">ATP-binding</keyword>
<protein>
    <recommendedName>
        <fullName evidence="1">Aspartyl/glutamyl-tRNA(Asn/Gln) amidotransferase subunit C</fullName>
        <shortName evidence="1">Asp/Glu-ADT subunit C</shortName>
        <ecNumber evidence="1">6.3.5.-</ecNumber>
    </recommendedName>
</protein>
<dbReference type="InterPro" id="IPR003837">
    <property type="entry name" value="GatC"/>
</dbReference>
<dbReference type="Pfam" id="PF02686">
    <property type="entry name" value="GatC"/>
    <property type="match status" value="1"/>
</dbReference>
<comment type="catalytic activity">
    <reaction evidence="1">
        <text>L-glutamyl-tRNA(Gln) + L-glutamine + ATP + H2O = L-glutaminyl-tRNA(Gln) + L-glutamate + ADP + phosphate + H(+)</text>
        <dbReference type="Rhea" id="RHEA:17521"/>
        <dbReference type="Rhea" id="RHEA-COMP:9681"/>
        <dbReference type="Rhea" id="RHEA-COMP:9684"/>
        <dbReference type="ChEBI" id="CHEBI:15377"/>
        <dbReference type="ChEBI" id="CHEBI:15378"/>
        <dbReference type="ChEBI" id="CHEBI:29985"/>
        <dbReference type="ChEBI" id="CHEBI:30616"/>
        <dbReference type="ChEBI" id="CHEBI:43474"/>
        <dbReference type="ChEBI" id="CHEBI:58359"/>
        <dbReference type="ChEBI" id="CHEBI:78520"/>
        <dbReference type="ChEBI" id="CHEBI:78521"/>
        <dbReference type="ChEBI" id="CHEBI:456216"/>
    </reaction>
</comment>
<dbReference type="GO" id="GO:0006412">
    <property type="term" value="P:translation"/>
    <property type="evidence" value="ECO:0007669"/>
    <property type="project" value="UniProtKB-UniRule"/>
</dbReference>
<evidence type="ECO:0000313" key="3">
    <source>
        <dbReference type="Proteomes" id="UP000179023"/>
    </source>
</evidence>
<evidence type="ECO:0000313" key="2">
    <source>
        <dbReference type="EMBL" id="OHA00077.1"/>
    </source>
</evidence>
<dbReference type="HAMAP" id="MF_00122">
    <property type="entry name" value="GatC"/>
    <property type="match status" value="1"/>
</dbReference>
<keyword evidence="1" id="KW-0648">Protein biosynthesis</keyword>
<evidence type="ECO:0000256" key="1">
    <source>
        <dbReference type="HAMAP-Rule" id="MF_00122"/>
    </source>
</evidence>
<organism evidence="2 3">
    <name type="scientific">Candidatus Sungbacteria bacterium RIFCSPHIGHO2_02_FULL_47_11</name>
    <dbReference type="NCBI Taxonomy" id="1802270"/>
    <lineage>
        <taxon>Bacteria</taxon>
        <taxon>Candidatus Sungiibacteriota</taxon>
    </lineage>
</organism>
<dbReference type="SUPFAM" id="SSF141000">
    <property type="entry name" value="Glu-tRNAGln amidotransferase C subunit"/>
    <property type="match status" value="1"/>
</dbReference>
<reference evidence="2 3" key="1">
    <citation type="journal article" date="2016" name="Nat. Commun.">
        <title>Thousands of microbial genomes shed light on interconnected biogeochemical processes in an aquifer system.</title>
        <authorList>
            <person name="Anantharaman K."/>
            <person name="Brown C.T."/>
            <person name="Hug L.A."/>
            <person name="Sharon I."/>
            <person name="Castelle C.J."/>
            <person name="Probst A.J."/>
            <person name="Thomas B.C."/>
            <person name="Singh A."/>
            <person name="Wilkins M.J."/>
            <person name="Karaoz U."/>
            <person name="Brodie E.L."/>
            <person name="Williams K.H."/>
            <person name="Hubbard S.S."/>
            <person name="Banfield J.F."/>
        </authorList>
    </citation>
    <scope>NUCLEOTIDE SEQUENCE [LARGE SCALE GENOMIC DNA]</scope>
</reference>